<dbReference type="AlphaFoldDB" id="A0A8E2F5M7"/>
<feature type="compositionally biased region" description="Polar residues" evidence="4">
    <location>
        <begin position="886"/>
        <end position="897"/>
    </location>
</feature>
<evidence type="ECO:0000256" key="3">
    <source>
        <dbReference type="ARBA" id="ARBA00022840"/>
    </source>
</evidence>
<dbReference type="InterPro" id="IPR003593">
    <property type="entry name" value="AAA+_ATPase"/>
</dbReference>
<dbReference type="Pfam" id="PF00004">
    <property type="entry name" value="AAA"/>
    <property type="match status" value="3"/>
</dbReference>
<evidence type="ECO:0000256" key="2">
    <source>
        <dbReference type="ARBA" id="ARBA00022741"/>
    </source>
</evidence>
<keyword evidence="3" id="KW-0067">ATP-binding</keyword>
<dbReference type="PANTHER" id="PTHR43392">
    <property type="entry name" value="AAA-TYPE ATPASE FAMILY PROTEIN / ANKYRIN REPEAT FAMILY PROTEIN"/>
    <property type="match status" value="1"/>
</dbReference>
<comment type="similarity">
    <text evidence="1">Belongs to the CbxX/CfxQ family.</text>
</comment>
<dbReference type="Gene3D" id="1.10.8.60">
    <property type="match status" value="2"/>
</dbReference>
<dbReference type="OrthoDB" id="2423195at2759"/>
<organism evidence="6 7">
    <name type="scientific">Glonium stellatum</name>
    <dbReference type="NCBI Taxonomy" id="574774"/>
    <lineage>
        <taxon>Eukaryota</taxon>
        <taxon>Fungi</taxon>
        <taxon>Dikarya</taxon>
        <taxon>Ascomycota</taxon>
        <taxon>Pezizomycotina</taxon>
        <taxon>Dothideomycetes</taxon>
        <taxon>Pleosporomycetidae</taxon>
        <taxon>Gloniales</taxon>
        <taxon>Gloniaceae</taxon>
        <taxon>Glonium</taxon>
    </lineage>
</organism>
<evidence type="ECO:0000313" key="6">
    <source>
        <dbReference type="EMBL" id="OCL11002.1"/>
    </source>
</evidence>
<sequence>MAIDELMAMIGLEDVKNQVLAINNKAQVCELQGIDLAGERFNAIFQGNPGTGKTTVARIYAKFLEAIGLFGDSTTKETSGAELGYLGPLGVQTMIDELIQSDGGVLFVDEAYQLVASHTSNDGRRAHDIILTAMENNIGNLVVVFAGYNKEMEALFEHNSGLASRMPYVIQFPDFTEAELWKILVEKIAKKYNGKMQVEGGIDGLYIRVAIRRIAHCRGHRGFGNARAIENLLSKISERQAIRLMQHKRSARKELAEGSNSGNAESHSGHFFFNKEDIIGPDPSQALFKCAAWDELQDLTGLDTVKKAAETLISLIEANYRRELAEKPPFELTLNRAFVGSPGTGKTTVAKLYGRILADLGLLSSGEVVVKTPADFIGACLGKSEANTRAILNATVGKVLIIDEAYMLNSGDHENQNDSFRAAVVDTLVAEVQGAVGEDRCILLLGYKDKIMDMFRNMNPGLSRRFSSDDPFQFEDFDLSQLKKILHFKIKKQGLGTTPEALPVAYSVLDKCRMRPNYCNAAEVASLLSQAKFNYQTRQRMKPAAERMYDGILEPADFDPDFSCPKESCRSILEGHVRNDVIDAVERCIKRTVNPRPHQTNRREQIRTRLIFKGPPGTGKATVARSMGKLYYNIGFLSTPEVIECSASDLIGRYMGHTSPKTKAQLEKGLGKVLFIKDAYRLVSGDYSAEAVNEMTQLLSLPRYEGKIVVILAGSGNDLKDLIKERPSFGHLFRDEIVFKPMTAEECVVLLNRELLQKDVRADFLDNLFSLTRTRVTRIFEELLIFPSWSNGRDVKALAADMAESAYEASAPDQTSGFVLSEEQVFACLQEMLRLNNDRYQQKSQMTKTDRIGAEKAKSKEVDISSTARTTCVDNHVDVGMHDRSSTQNPTISTEGQDLTGRKRKQSPASEEREQIQKKLRSMGRCVMGYIWNKADGGWRCEGGTHFVADSELRD</sequence>
<dbReference type="GO" id="GO:0005524">
    <property type="term" value="F:ATP binding"/>
    <property type="evidence" value="ECO:0007669"/>
    <property type="project" value="UniProtKB-KW"/>
</dbReference>
<evidence type="ECO:0000259" key="5">
    <source>
        <dbReference type="SMART" id="SM00382"/>
    </source>
</evidence>
<dbReference type="CDD" id="cd00009">
    <property type="entry name" value="AAA"/>
    <property type="match status" value="2"/>
</dbReference>
<gene>
    <name evidence="6" type="ORF">AOQ84DRAFT_425494</name>
</gene>
<evidence type="ECO:0000313" key="7">
    <source>
        <dbReference type="Proteomes" id="UP000250140"/>
    </source>
</evidence>
<keyword evidence="7" id="KW-1185">Reference proteome</keyword>
<reference evidence="6 7" key="1">
    <citation type="journal article" date="2016" name="Nat. Commun.">
        <title>Ectomycorrhizal ecology is imprinted in the genome of the dominant symbiotic fungus Cenococcum geophilum.</title>
        <authorList>
            <consortium name="DOE Joint Genome Institute"/>
            <person name="Peter M."/>
            <person name="Kohler A."/>
            <person name="Ohm R.A."/>
            <person name="Kuo A."/>
            <person name="Krutzmann J."/>
            <person name="Morin E."/>
            <person name="Arend M."/>
            <person name="Barry K.W."/>
            <person name="Binder M."/>
            <person name="Choi C."/>
            <person name="Clum A."/>
            <person name="Copeland A."/>
            <person name="Grisel N."/>
            <person name="Haridas S."/>
            <person name="Kipfer T."/>
            <person name="LaButti K."/>
            <person name="Lindquist E."/>
            <person name="Lipzen A."/>
            <person name="Maire R."/>
            <person name="Meier B."/>
            <person name="Mihaltcheva S."/>
            <person name="Molinier V."/>
            <person name="Murat C."/>
            <person name="Poggeler S."/>
            <person name="Quandt C.A."/>
            <person name="Sperisen C."/>
            <person name="Tritt A."/>
            <person name="Tisserant E."/>
            <person name="Crous P.W."/>
            <person name="Henrissat B."/>
            <person name="Nehls U."/>
            <person name="Egli S."/>
            <person name="Spatafora J.W."/>
            <person name="Grigoriev I.V."/>
            <person name="Martin F.M."/>
        </authorList>
    </citation>
    <scope>NUCLEOTIDE SEQUENCE [LARGE SCALE GENOMIC DNA]</scope>
    <source>
        <strain evidence="6 7">CBS 207.34</strain>
    </source>
</reference>
<dbReference type="SUPFAM" id="SSF52540">
    <property type="entry name" value="P-loop containing nucleoside triphosphate hydrolases"/>
    <property type="match status" value="3"/>
</dbReference>
<dbReference type="InterPro" id="IPR041627">
    <property type="entry name" value="AAA_lid_6"/>
</dbReference>
<proteinExistence type="inferred from homology"/>
<dbReference type="Proteomes" id="UP000250140">
    <property type="component" value="Unassembled WGS sequence"/>
</dbReference>
<dbReference type="Pfam" id="PF17866">
    <property type="entry name" value="AAA_lid_6"/>
    <property type="match status" value="1"/>
</dbReference>
<feature type="region of interest" description="Disordered" evidence="4">
    <location>
        <begin position="841"/>
        <end position="860"/>
    </location>
</feature>
<dbReference type="InterPro" id="IPR003959">
    <property type="entry name" value="ATPase_AAA_core"/>
</dbReference>
<keyword evidence="2" id="KW-0547">Nucleotide-binding</keyword>
<accession>A0A8E2F5M7</accession>
<dbReference type="SMART" id="SM00382">
    <property type="entry name" value="AAA"/>
    <property type="match status" value="3"/>
</dbReference>
<feature type="compositionally biased region" description="Basic and acidic residues" evidence="4">
    <location>
        <begin position="848"/>
        <end position="860"/>
    </location>
</feature>
<dbReference type="InterPro" id="IPR027417">
    <property type="entry name" value="P-loop_NTPase"/>
</dbReference>
<feature type="domain" description="AAA+ ATPase" evidence="5">
    <location>
        <begin position="332"/>
        <end position="459"/>
    </location>
</feature>
<dbReference type="PRINTS" id="PR00819">
    <property type="entry name" value="CBXCFQXSUPER"/>
</dbReference>
<dbReference type="FunFam" id="1.10.8.60:FF:000160">
    <property type="entry name" value="WGS project CABT00000000 data, contig 2.55"/>
    <property type="match status" value="1"/>
</dbReference>
<name>A0A8E2F5M7_9PEZI</name>
<evidence type="ECO:0000256" key="1">
    <source>
        <dbReference type="ARBA" id="ARBA00010378"/>
    </source>
</evidence>
<feature type="domain" description="AAA+ ATPase" evidence="5">
    <location>
        <begin position="39"/>
        <end position="176"/>
    </location>
</feature>
<dbReference type="PANTHER" id="PTHR43392:SF2">
    <property type="entry name" value="AAA-TYPE ATPASE FAMILY PROTEIN _ ANKYRIN REPEAT FAMILY PROTEIN"/>
    <property type="match status" value="1"/>
</dbReference>
<keyword evidence="6" id="KW-0378">Hydrolase</keyword>
<dbReference type="GO" id="GO:0016887">
    <property type="term" value="F:ATP hydrolysis activity"/>
    <property type="evidence" value="ECO:0007669"/>
    <property type="project" value="InterPro"/>
</dbReference>
<dbReference type="FunFam" id="3.40.50.300:FF:000216">
    <property type="entry name" value="Type VII secretion ATPase EccA"/>
    <property type="match status" value="1"/>
</dbReference>
<evidence type="ECO:0000256" key="4">
    <source>
        <dbReference type="SAM" id="MobiDB-lite"/>
    </source>
</evidence>
<dbReference type="Gene3D" id="3.40.50.300">
    <property type="entry name" value="P-loop containing nucleotide triphosphate hydrolases"/>
    <property type="match status" value="3"/>
</dbReference>
<dbReference type="InterPro" id="IPR000641">
    <property type="entry name" value="CbxX/CfxQ"/>
</dbReference>
<feature type="region of interest" description="Disordered" evidence="4">
    <location>
        <begin position="879"/>
        <end position="915"/>
    </location>
</feature>
<protein>
    <submittedName>
        <fullName evidence="6">P-loop containing nucleoside triphosphate hydrolase protein</fullName>
    </submittedName>
</protein>
<dbReference type="InterPro" id="IPR050773">
    <property type="entry name" value="CbxX/CfxQ_RuBisCO_ESX"/>
</dbReference>
<dbReference type="EMBL" id="KV749128">
    <property type="protein sequence ID" value="OCL11002.1"/>
    <property type="molecule type" value="Genomic_DNA"/>
</dbReference>
<feature type="domain" description="AAA+ ATPase" evidence="5">
    <location>
        <begin position="606"/>
        <end position="743"/>
    </location>
</feature>